<keyword evidence="3" id="KW-1185">Reference proteome</keyword>
<dbReference type="NCBIfam" id="TIGR03519">
    <property type="entry name" value="T9SS_PorP_fam"/>
    <property type="match status" value="1"/>
</dbReference>
<dbReference type="RefSeq" id="WP_138729980.1">
    <property type="nucleotide sequence ID" value="NZ_SRMP02000005.1"/>
</dbReference>
<feature type="chain" id="PRO_5045892353" evidence="1">
    <location>
        <begin position="26"/>
        <end position="309"/>
    </location>
</feature>
<evidence type="ECO:0000313" key="3">
    <source>
        <dbReference type="Proteomes" id="UP001517367"/>
    </source>
</evidence>
<name>A0ABW9JEC3_9SPHI</name>
<dbReference type="Pfam" id="PF11751">
    <property type="entry name" value="PorP_SprF"/>
    <property type="match status" value="1"/>
</dbReference>
<keyword evidence="1" id="KW-0732">Signal</keyword>
<organism evidence="2 3">
    <name type="scientific">Pedobacter helvus</name>
    <dbReference type="NCBI Taxonomy" id="2563444"/>
    <lineage>
        <taxon>Bacteria</taxon>
        <taxon>Pseudomonadati</taxon>
        <taxon>Bacteroidota</taxon>
        <taxon>Sphingobacteriia</taxon>
        <taxon>Sphingobacteriales</taxon>
        <taxon>Sphingobacteriaceae</taxon>
        <taxon>Pedobacter</taxon>
    </lineage>
</organism>
<proteinExistence type="predicted"/>
<feature type="signal peptide" evidence="1">
    <location>
        <begin position="1"/>
        <end position="25"/>
    </location>
</feature>
<dbReference type="InterPro" id="IPR019861">
    <property type="entry name" value="PorP/SprF_Bacteroidetes"/>
</dbReference>
<reference evidence="2 3" key="1">
    <citation type="submission" date="2024-12" db="EMBL/GenBank/DDBJ databases">
        <authorList>
            <person name="Hu S."/>
        </authorList>
    </citation>
    <scope>NUCLEOTIDE SEQUENCE [LARGE SCALE GENOMIC DNA]</scope>
    <source>
        <strain evidence="2 3">P-25</strain>
    </source>
</reference>
<evidence type="ECO:0000313" key="2">
    <source>
        <dbReference type="EMBL" id="MFN0290762.1"/>
    </source>
</evidence>
<evidence type="ECO:0000256" key="1">
    <source>
        <dbReference type="SAM" id="SignalP"/>
    </source>
</evidence>
<protein>
    <submittedName>
        <fullName evidence="2">PorP/SprF family type IX secretion system membrane protein</fullName>
    </submittedName>
</protein>
<accession>A0ABW9JEC3</accession>
<gene>
    <name evidence="2" type="ORF">E5L68_005135</name>
</gene>
<sequence length="309" mass="33552">MKALNKKIGFLVLASFMIYGTQALAQLSPLGAMYYQNQYVNNPAYAGLDKGLRLDLGVKIQDSKLPGAPKTQFLTGAYALTDRAGLGLNVNAEQIGLIKQIRTVATYAYHLPLNANDDKVSFGLSLGFTDQVVDFNSLNGNANDASIGNFNQRQTYMDGDFGALYQRKGFSLEAALPNISNFFRDKENVSTVANLARYYAAASYQFSLPGANGITLEPKLAYRAVQGFKDIFDFGTNIKFVDQKLSLFGLYHSTQSATVGLGAKVTDNLGLNFMYTSATAVLAGESSGSYEVNLRLNLFGPKKVIKPSN</sequence>
<comment type="caution">
    <text evidence="2">The sequence shown here is derived from an EMBL/GenBank/DDBJ whole genome shotgun (WGS) entry which is preliminary data.</text>
</comment>
<dbReference type="EMBL" id="SRMP02000005">
    <property type="protein sequence ID" value="MFN0290762.1"/>
    <property type="molecule type" value="Genomic_DNA"/>
</dbReference>
<dbReference type="Proteomes" id="UP001517367">
    <property type="component" value="Unassembled WGS sequence"/>
</dbReference>